<keyword evidence="3" id="KW-0203">Cytokinin biosynthesis</keyword>
<sequence length="184" mass="20726">MKKHICVYCGSRKGNYPKFPELAKQAGREIAQRNWGIVYGGGKIGIMGEIANAALTEGGDVIGVIPTQLKDREVAHKGLTDLHETQDMHTRKALMESLSDAFLVLPGGFGTLDEFFEILTWRQLGIHNKPIFIINVDGYFDGLLKFTNNAVKHDFIHKESLSLFHVCEDLDSFLQQLERFFELS</sequence>
<reference evidence="5" key="1">
    <citation type="journal article" date="2019" name="Int. J. Syst. Evol. Microbiol.">
        <title>The Global Catalogue of Microorganisms (GCM) 10K type strain sequencing project: providing services to taxonomists for standard genome sequencing and annotation.</title>
        <authorList>
            <consortium name="The Broad Institute Genomics Platform"/>
            <consortium name="The Broad Institute Genome Sequencing Center for Infectious Disease"/>
            <person name="Wu L."/>
            <person name="Ma J."/>
        </authorList>
    </citation>
    <scope>NUCLEOTIDE SEQUENCE [LARGE SCALE GENOMIC DNA]</scope>
    <source>
        <strain evidence="5">KCTC 52042</strain>
    </source>
</reference>
<evidence type="ECO:0000313" key="5">
    <source>
        <dbReference type="Proteomes" id="UP001597460"/>
    </source>
</evidence>
<keyword evidence="5" id="KW-1185">Reference proteome</keyword>
<keyword evidence="3" id="KW-0378">Hydrolase</keyword>
<dbReference type="PANTHER" id="PTHR31223">
    <property type="entry name" value="LOG FAMILY PROTEIN YJL055W"/>
    <property type="match status" value="1"/>
</dbReference>
<evidence type="ECO:0000256" key="2">
    <source>
        <dbReference type="ARBA" id="ARBA00006763"/>
    </source>
</evidence>
<proteinExistence type="inferred from homology"/>
<dbReference type="PANTHER" id="PTHR31223:SF70">
    <property type="entry name" value="LOG FAMILY PROTEIN YJL055W"/>
    <property type="match status" value="1"/>
</dbReference>
<dbReference type="Pfam" id="PF03641">
    <property type="entry name" value="Lysine_decarbox"/>
    <property type="match status" value="1"/>
</dbReference>
<protein>
    <recommendedName>
        <fullName evidence="3">Cytokinin riboside 5'-monophosphate phosphoribohydrolase</fullName>
        <ecNumber evidence="3">3.2.2.n1</ecNumber>
    </recommendedName>
</protein>
<accession>A0ABW5JKP9</accession>
<dbReference type="EC" id="3.2.2.n1" evidence="3"/>
<dbReference type="EMBL" id="JBHULI010000024">
    <property type="protein sequence ID" value="MFD2532715.1"/>
    <property type="molecule type" value="Genomic_DNA"/>
</dbReference>
<comment type="caution">
    <text evidence="4">The sequence shown here is derived from an EMBL/GenBank/DDBJ whole genome shotgun (WGS) entry which is preliminary data.</text>
</comment>
<dbReference type="SUPFAM" id="SSF102405">
    <property type="entry name" value="MCP/YpsA-like"/>
    <property type="match status" value="1"/>
</dbReference>
<dbReference type="InterPro" id="IPR031100">
    <property type="entry name" value="LOG_fam"/>
</dbReference>
<evidence type="ECO:0000313" key="4">
    <source>
        <dbReference type="EMBL" id="MFD2532715.1"/>
    </source>
</evidence>
<dbReference type="Proteomes" id="UP001597460">
    <property type="component" value="Unassembled WGS sequence"/>
</dbReference>
<dbReference type="Gene3D" id="3.40.50.450">
    <property type="match status" value="1"/>
</dbReference>
<evidence type="ECO:0000256" key="1">
    <source>
        <dbReference type="ARBA" id="ARBA00000274"/>
    </source>
</evidence>
<name>A0ABW5JKP9_9BACT</name>
<dbReference type="InterPro" id="IPR005269">
    <property type="entry name" value="LOG"/>
</dbReference>
<dbReference type="NCBIfam" id="TIGR00730">
    <property type="entry name" value="Rossman fold protein, TIGR00730 family"/>
    <property type="match status" value="1"/>
</dbReference>
<comment type="similarity">
    <text evidence="2 3">Belongs to the LOG family.</text>
</comment>
<organism evidence="4 5">
    <name type="scientific">Gracilimonas halophila</name>
    <dbReference type="NCBI Taxonomy" id="1834464"/>
    <lineage>
        <taxon>Bacteria</taxon>
        <taxon>Pseudomonadati</taxon>
        <taxon>Balneolota</taxon>
        <taxon>Balneolia</taxon>
        <taxon>Balneolales</taxon>
        <taxon>Balneolaceae</taxon>
        <taxon>Gracilimonas</taxon>
    </lineage>
</organism>
<comment type="catalytic activity">
    <reaction evidence="1">
        <text>AMP + H2O = D-ribose 5-phosphate + adenine</text>
        <dbReference type="Rhea" id="RHEA:20129"/>
        <dbReference type="ChEBI" id="CHEBI:15377"/>
        <dbReference type="ChEBI" id="CHEBI:16708"/>
        <dbReference type="ChEBI" id="CHEBI:78346"/>
        <dbReference type="ChEBI" id="CHEBI:456215"/>
        <dbReference type="EC" id="3.2.2.4"/>
    </reaction>
</comment>
<evidence type="ECO:0000256" key="3">
    <source>
        <dbReference type="RuleBase" id="RU363015"/>
    </source>
</evidence>
<dbReference type="RefSeq" id="WP_390301639.1">
    <property type="nucleotide sequence ID" value="NZ_JBHULI010000024.1"/>
</dbReference>
<gene>
    <name evidence="4" type="ORF">ACFSVN_09685</name>
</gene>